<gene>
    <name evidence="2" type="ORF">Z520_03746</name>
</gene>
<evidence type="ECO:0000259" key="1">
    <source>
        <dbReference type="PROSITE" id="PS00036"/>
    </source>
</evidence>
<accession>A0A0D2HDU1</accession>
<dbReference type="OrthoDB" id="5973539at2759"/>
<dbReference type="InterPro" id="IPR021833">
    <property type="entry name" value="DUF3425"/>
</dbReference>
<organism evidence="2 3">
    <name type="scientific">Fonsecaea multimorphosa CBS 102226</name>
    <dbReference type="NCBI Taxonomy" id="1442371"/>
    <lineage>
        <taxon>Eukaryota</taxon>
        <taxon>Fungi</taxon>
        <taxon>Dikarya</taxon>
        <taxon>Ascomycota</taxon>
        <taxon>Pezizomycotina</taxon>
        <taxon>Eurotiomycetes</taxon>
        <taxon>Chaetothyriomycetidae</taxon>
        <taxon>Chaetothyriales</taxon>
        <taxon>Herpotrichiellaceae</taxon>
        <taxon>Fonsecaea</taxon>
    </lineage>
</organism>
<dbReference type="STRING" id="1442371.A0A0D2HDU1"/>
<evidence type="ECO:0000313" key="3">
    <source>
        <dbReference type="Proteomes" id="UP000053411"/>
    </source>
</evidence>
<dbReference type="Proteomes" id="UP000053411">
    <property type="component" value="Unassembled WGS sequence"/>
</dbReference>
<dbReference type="GeneID" id="27709492"/>
<dbReference type="InterPro" id="IPR004827">
    <property type="entry name" value="bZIP"/>
</dbReference>
<dbReference type="PROSITE" id="PS00036">
    <property type="entry name" value="BZIP_BASIC"/>
    <property type="match status" value="1"/>
</dbReference>
<keyword evidence="3" id="KW-1185">Reference proteome</keyword>
<name>A0A0D2HDU1_9EURO</name>
<protein>
    <recommendedName>
        <fullName evidence="1">BZIP domain-containing protein</fullName>
    </recommendedName>
</protein>
<sequence>MDAPSTGVLYFLHAYTFWKPCGEVVPNLPVPLWGLNSDWAKARLGGGGLIRHRLRNSTIDDLRNAHNFSLFIHRPVRRNPTEGQSQFLKPGMCCKDSASAPRCKDAARDKERHKSAITEARRLQNRRAQRAFRERQRAKNRSLPSTTLKLLAPYPCQVKGGVTIRSFKTETSDRPQSVTGPETLTLSCPYQEVRCAVQDQQRPSSRGDKNAPFTFSSPQTLLPIHQSFVPKHKTPFSELLDFVRNRPIAALWPHGVTATLAACLFNARALGIDIDRIMDPQYMSPFYRASLSPILLAGSSVQLESHDSVTNPQVASPILLRPCSAQVVFPHHVCLDMLPLPALRETAVMCYVRAQQGGVDGVARGLSRLQEFKKDVYIMQGVRFRGMGELLEGEYIMYDESERHCGHPWESGSWAVAPWFVRKWTYG</sequence>
<dbReference type="PANTHER" id="PTHR38116:SF8">
    <property type="entry name" value="BZIP DOMAIN-CONTAINING PROTEIN"/>
    <property type="match status" value="1"/>
</dbReference>
<dbReference type="CDD" id="cd14688">
    <property type="entry name" value="bZIP_YAP"/>
    <property type="match status" value="1"/>
</dbReference>
<dbReference type="VEuPathDB" id="FungiDB:Z520_03746"/>
<reference evidence="2 3" key="1">
    <citation type="submission" date="2015-01" db="EMBL/GenBank/DDBJ databases">
        <title>The Genome Sequence of Fonsecaea multimorphosa CBS 102226.</title>
        <authorList>
            <consortium name="The Broad Institute Genomics Platform"/>
            <person name="Cuomo C."/>
            <person name="de Hoog S."/>
            <person name="Gorbushina A."/>
            <person name="Stielow B."/>
            <person name="Teixiera M."/>
            <person name="Abouelleil A."/>
            <person name="Chapman S.B."/>
            <person name="Priest M."/>
            <person name="Young S.K."/>
            <person name="Wortman J."/>
            <person name="Nusbaum C."/>
            <person name="Birren B."/>
        </authorList>
    </citation>
    <scope>NUCLEOTIDE SEQUENCE [LARGE SCALE GENOMIC DNA]</scope>
    <source>
        <strain evidence="2 3">CBS 102226</strain>
    </source>
</reference>
<dbReference type="AlphaFoldDB" id="A0A0D2HDU1"/>
<dbReference type="PANTHER" id="PTHR38116">
    <property type="entry name" value="CHROMOSOME 7, WHOLE GENOME SHOTGUN SEQUENCE"/>
    <property type="match status" value="1"/>
</dbReference>
<dbReference type="GO" id="GO:0003700">
    <property type="term" value="F:DNA-binding transcription factor activity"/>
    <property type="evidence" value="ECO:0007669"/>
    <property type="project" value="InterPro"/>
</dbReference>
<dbReference type="RefSeq" id="XP_016634183.1">
    <property type="nucleotide sequence ID" value="XM_016774256.1"/>
</dbReference>
<dbReference type="Pfam" id="PF11905">
    <property type="entry name" value="DUF3425"/>
    <property type="match status" value="1"/>
</dbReference>
<proteinExistence type="predicted"/>
<dbReference type="EMBL" id="KN848067">
    <property type="protein sequence ID" value="KIY00061.1"/>
    <property type="molecule type" value="Genomic_DNA"/>
</dbReference>
<evidence type="ECO:0000313" key="2">
    <source>
        <dbReference type="EMBL" id="KIY00061.1"/>
    </source>
</evidence>
<feature type="domain" description="BZIP" evidence="1">
    <location>
        <begin position="121"/>
        <end position="135"/>
    </location>
</feature>